<comment type="similarity">
    <text evidence="1">Belongs to the GcvT family.</text>
</comment>
<gene>
    <name evidence="7" type="ORF">ILP92_16150</name>
</gene>
<evidence type="ECO:0000313" key="8">
    <source>
        <dbReference type="Proteomes" id="UP000642488"/>
    </source>
</evidence>
<dbReference type="AlphaFoldDB" id="A0A934MB26"/>
<dbReference type="Proteomes" id="UP000642488">
    <property type="component" value="Unassembled WGS sequence"/>
</dbReference>
<dbReference type="Gene3D" id="3.30.9.10">
    <property type="entry name" value="D-Amino Acid Oxidase, subunit A, domain 2"/>
    <property type="match status" value="1"/>
</dbReference>
<dbReference type="SUPFAM" id="SSF51905">
    <property type="entry name" value="FAD/NAD(P)-binding domain"/>
    <property type="match status" value="1"/>
</dbReference>
<evidence type="ECO:0000259" key="5">
    <source>
        <dbReference type="Pfam" id="PF08669"/>
    </source>
</evidence>
<sequence>MSDLPAEARVVVIGGGVVGTSILYHLGLAGWPDCLLLERNELTAGSTWHAAGNVPSFSTDFAVLEMQRRSMELYRGLAERVDAPLTYNVTGSIRLAHDDRRMAEFARVRELGLHSGLPLELLSVDETVKRYPFLETHDLAGSLWDPHDGDIDPAGLTQALAKGARDTGQRIARFCAATGVRREGRAWIVEHQQGRTRCDIVVNAAGYYAGRVGDWFVPFGGRPVPMAVMAHQYLLTDEIPELRAWSQAHGGKLPLLRDPDTSYYLRQEKHGFNLGPYERACRAHWQGGDDPLPEDFSFQLFADDLDRLEPYIADAMARVPLLGTVGIRRVINGPIPYAPDGLPLLGPMPGVENAFEACAFTFGIAQGGGAGQILADWIVKGKPGWDCWSLDPRRFTEFTDPDYARDKAMEVYGHEYAMHFPHHHWPAGRDRKLSPAHDALRAGGAQMGAFAGWERATWFAQPGDDTSAAATQTWSRQGPWFDRVADEVRAASEGCGVLDLPGFSRFHVSGDGAEAWLDALLASRLPGPGRVSLGYALDRDGCVLSEFSVLRDGDGFTLISGAAAKWHDRDLLRAVLPKNGSVTVSDRSRDISTLIVCGARSRDVLSALTDADLSLPWLSHQPARVAGHDARLLRVCFAGELGWEIHAPMDAIGDIYGALRDAGATPFGMYALESMRLEKGYLAWKSEISDQYGARELGLDRFLDPAKATLPDPARRLVSLVVDGLDMDAPANAPVWLGDRIVGEVTSAGYGHRTGQAIVLAMVTRDATGPGTGLNVSVYGQTARGVVQPSPCLWDPANDRLRA</sequence>
<dbReference type="GO" id="GO:0016491">
    <property type="term" value="F:oxidoreductase activity"/>
    <property type="evidence" value="ECO:0007669"/>
    <property type="project" value="UniProtKB-KW"/>
</dbReference>
<dbReference type="RefSeq" id="WP_198917458.1">
    <property type="nucleotide sequence ID" value="NZ_JAEKPD010000019.1"/>
</dbReference>
<dbReference type="PANTHER" id="PTHR13847">
    <property type="entry name" value="SARCOSINE DEHYDROGENASE-RELATED"/>
    <property type="match status" value="1"/>
</dbReference>
<dbReference type="Gene3D" id="3.30.1360.120">
    <property type="entry name" value="Probable tRNA modification gtpase trme, domain 1"/>
    <property type="match status" value="1"/>
</dbReference>
<evidence type="ECO:0000256" key="2">
    <source>
        <dbReference type="ARBA" id="ARBA00023002"/>
    </source>
</evidence>
<feature type="domain" description="Aminomethyltransferase C-terminal" evidence="5">
    <location>
        <begin position="715"/>
        <end position="791"/>
    </location>
</feature>
<keyword evidence="8" id="KW-1185">Reference proteome</keyword>
<dbReference type="GO" id="GO:0005737">
    <property type="term" value="C:cytoplasm"/>
    <property type="evidence" value="ECO:0007669"/>
    <property type="project" value="TreeGrafter"/>
</dbReference>
<dbReference type="Pfam" id="PF01266">
    <property type="entry name" value="DAO"/>
    <property type="match status" value="1"/>
</dbReference>
<name>A0A934MB26_9RHOB</name>
<dbReference type="InterPro" id="IPR027266">
    <property type="entry name" value="TrmE/GcvT-like"/>
</dbReference>
<protein>
    <submittedName>
        <fullName evidence="7">FAD-dependent oxidoreductase</fullName>
    </submittedName>
</protein>
<feature type="domain" description="FAD dependent oxidoreductase central" evidence="6">
    <location>
        <begin position="380"/>
        <end position="434"/>
    </location>
</feature>
<dbReference type="Gene3D" id="3.30.70.1400">
    <property type="entry name" value="Aminomethyltransferase beta-barrel domains"/>
    <property type="match status" value="1"/>
</dbReference>
<dbReference type="Pfam" id="PF16350">
    <property type="entry name" value="FAO_M"/>
    <property type="match status" value="1"/>
</dbReference>
<evidence type="ECO:0000256" key="1">
    <source>
        <dbReference type="ARBA" id="ARBA00008609"/>
    </source>
</evidence>
<dbReference type="Pfam" id="PF08669">
    <property type="entry name" value="GCV_T_C"/>
    <property type="match status" value="1"/>
</dbReference>
<dbReference type="InterPro" id="IPR036188">
    <property type="entry name" value="FAD/NAD-bd_sf"/>
</dbReference>
<feature type="domain" description="FAD dependent oxidoreductase" evidence="3">
    <location>
        <begin position="9"/>
        <end position="377"/>
    </location>
</feature>
<dbReference type="InterPro" id="IPR006222">
    <property type="entry name" value="GCVT_N"/>
</dbReference>
<dbReference type="Pfam" id="PF01571">
    <property type="entry name" value="GCV_T"/>
    <property type="match status" value="1"/>
</dbReference>
<dbReference type="InterPro" id="IPR006076">
    <property type="entry name" value="FAD-dep_OxRdtase"/>
</dbReference>
<evidence type="ECO:0000313" key="7">
    <source>
        <dbReference type="EMBL" id="MBJ3764282.1"/>
    </source>
</evidence>
<dbReference type="SUPFAM" id="SSF54373">
    <property type="entry name" value="FAD-linked reductases, C-terminal domain"/>
    <property type="match status" value="1"/>
</dbReference>
<dbReference type="Gene3D" id="2.40.30.110">
    <property type="entry name" value="Aminomethyltransferase beta-barrel domains"/>
    <property type="match status" value="1"/>
</dbReference>
<dbReference type="PANTHER" id="PTHR13847:SF193">
    <property type="entry name" value="PYRUVATE DEHYDROGENASE PHOSPHATASE REGULATORY SUBUNIT, MITOCHONDRIAL"/>
    <property type="match status" value="1"/>
</dbReference>
<dbReference type="SUPFAM" id="SSF101790">
    <property type="entry name" value="Aminomethyltransferase beta-barrel domain"/>
    <property type="match status" value="1"/>
</dbReference>
<dbReference type="InterPro" id="IPR029043">
    <property type="entry name" value="GcvT/YgfZ_C"/>
</dbReference>
<accession>A0A934MB26</accession>
<dbReference type="InterPro" id="IPR032503">
    <property type="entry name" value="FAO_M"/>
</dbReference>
<feature type="domain" description="GCVT N-terminal" evidence="4">
    <location>
        <begin position="437"/>
        <end position="705"/>
    </location>
</feature>
<evidence type="ECO:0000259" key="3">
    <source>
        <dbReference type="Pfam" id="PF01266"/>
    </source>
</evidence>
<dbReference type="InterPro" id="IPR013977">
    <property type="entry name" value="GcvT_C"/>
</dbReference>
<dbReference type="SUPFAM" id="SSF103025">
    <property type="entry name" value="Folate-binding domain"/>
    <property type="match status" value="1"/>
</dbReference>
<evidence type="ECO:0000259" key="6">
    <source>
        <dbReference type="Pfam" id="PF16350"/>
    </source>
</evidence>
<reference evidence="7" key="1">
    <citation type="submission" date="2020-12" db="EMBL/GenBank/DDBJ databases">
        <title>Bacterial taxonomy.</title>
        <authorList>
            <person name="Pan X."/>
        </authorList>
    </citation>
    <scope>NUCLEOTIDE SEQUENCE</scope>
    <source>
        <strain evidence="7">KCTC 52957</strain>
    </source>
</reference>
<organism evidence="7 8">
    <name type="scientific">Palleronia pontilimi</name>
    <dbReference type="NCBI Taxonomy" id="1964209"/>
    <lineage>
        <taxon>Bacteria</taxon>
        <taxon>Pseudomonadati</taxon>
        <taxon>Pseudomonadota</taxon>
        <taxon>Alphaproteobacteria</taxon>
        <taxon>Rhodobacterales</taxon>
        <taxon>Roseobacteraceae</taxon>
        <taxon>Palleronia</taxon>
    </lineage>
</organism>
<evidence type="ECO:0000259" key="4">
    <source>
        <dbReference type="Pfam" id="PF01571"/>
    </source>
</evidence>
<comment type="caution">
    <text evidence="7">The sequence shown here is derived from an EMBL/GenBank/DDBJ whole genome shotgun (WGS) entry which is preliminary data.</text>
</comment>
<proteinExistence type="inferred from homology"/>
<dbReference type="Gene3D" id="3.50.50.60">
    <property type="entry name" value="FAD/NAD(P)-binding domain"/>
    <property type="match status" value="1"/>
</dbReference>
<dbReference type="EMBL" id="JAEKPD010000019">
    <property type="protein sequence ID" value="MBJ3764282.1"/>
    <property type="molecule type" value="Genomic_DNA"/>
</dbReference>
<keyword evidence="2" id="KW-0560">Oxidoreductase</keyword>